<sequence>MTEQAIVKESLIEVFKKNGYIETGQLTQRDFDHISHQIETATGTLISGSTVKRLLHGEFSRLPQIATLDAISRYLGYTTWQEYRSARRKPETFIAQEAKQRIAENKNHTHTSARVKGYKLIALVCLAIGAIAIVVFVQFTQKKQFQHMEKASFSARRNTNHDLPNTVVFNYNVDEVIADSFFIQQSWDTNKRVRISKNNYTLTDIYYEPGYHIAKLIANDSVIRTIDISIPTDRWFLFAKDNPGSKPEYIKADHCIRDGFFGLSEKDILANKIDIGKEKEYLYTFFPGKLEVSSDKFVLKTRVRMKEVKNNNCPYITMEVFCQRYAMFFKTTSKGCSSESMLQFGEQFISGKESDLASLGFDVTQWMDMEVIVKNKQANIIINNQPVFSTSYKNTSRLIAGLGFVSNGLCEVDFVELKGIDGTVVYANGFDSENQ</sequence>
<dbReference type="RefSeq" id="WP_162444816.1">
    <property type="nucleotide sequence ID" value="NZ_CP048222.1"/>
</dbReference>
<keyword evidence="3" id="KW-1185">Reference proteome</keyword>
<organism evidence="2 3">
    <name type="scientific">Rhodocytophaga rosea</name>
    <dbReference type="NCBI Taxonomy" id="2704465"/>
    <lineage>
        <taxon>Bacteria</taxon>
        <taxon>Pseudomonadati</taxon>
        <taxon>Bacteroidota</taxon>
        <taxon>Cytophagia</taxon>
        <taxon>Cytophagales</taxon>
        <taxon>Rhodocytophagaceae</taxon>
        <taxon>Rhodocytophaga</taxon>
    </lineage>
</organism>
<evidence type="ECO:0000256" key="1">
    <source>
        <dbReference type="SAM" id="Phobius"/>
    </source>
</evidence>
<evidence type="ECO:0000313" key="3">
    <source>
        <dbReference type="Proteomes" id="UP000480178"/>
    </source>
</evidence>
<name>A0A6C0GMG1_9BACT</name>
<keyword evidence="1" id="KW-0472">Membrane</keyword>
<dbReference type="EMBL" id="CP048222">
    <property type="protein sequence ID" value="QHT68813.1"/>
    <property type="molecule type" value="Genomic_DNA"/>
</dbReference>
<dbReference type="Proteomes" id="UP000480178">
    <property type="component" value="Chromosome"/>
</dbReference>
<keyword evidence="1" id="KW-1133">Transmembrane helix</keyword>
<accession>A0A6C0GMG1</accession>
<gene>
    <name evidence="2" type="ORF">GXP67_20245</name>
</gene>
<proteinExistence type="predicted"/>
<dbReference type="AlphaFoldDB" id="A0A6C0GMG1"/>
<reference evidence="2 3" key="1">
    <citation type="submission" date="2020-01" db="EMBL/GenBank/DDBJ databases">
        <authorList>
            <person name="Kim M.K."/>
        </authorList>
    </citation>
    <scope>NUCLEOTIDE SEQUENCE [LARGE SCALE GENOMIC DNA]</scope>
    <source>
        <strain evidence="2 3">172606-1</strain>
    </source>
</reference>
<dbReference type="KEGG" id="rhoz:GXP67_20245"/>
<protein>
    <submittedName>
        <fullName evidence="2">Uncharacterized protein</fullName>
    </submittedName>
</protein>
<evidence type="ECO:0000313" key="2">
    <source>
        <dbReference type="EMBL" id="QHT68813.1"/>
    </source>
</evidence>
<feature type="transmembrane region" description="Helical" evidence="1">
    <location>
        <begin position="120"/>
        <end position="139"/>
    </location>
</feature>
<keyword evidence="1" id="KW-0812">Transmembrane</keyword>